<dbReference type="InterPro" id="IPR014825">
    <property type="entry name" value="DNA_alkylation"/>
</dbReference>
<name>A0A094WF51_ALKAL</name>
<dbReference type="EMBL" id="ALPT02000063">
    <property type="protein sequence ID" value="KGA96379.1"/>
    <property type="molecule type" value="Genomic_DNA"/>
</dbReference>
<dbReference type="Pfam" id="PF08713">
    <property type="entry name" value="DNA_alkylation"/>
    <property type="match status" value="1"/>
</dbReference>
<comment type="caution">
    <text evidence="1">The sequence shown here is derived from an EMBL/GenBank/DDBJ whole genome shotgun (WGS) entry which is preliminary data.</text>
</comment>
<gene>
    <name evidence="2" type="ORF">AJ85_14060</name>
    <name evidence="1" type="ORF">BALCAV_0216405</name>
</gene>
<dbReference type="Gene3D" id="1.25.40.290">
    <property type="entry name" value="ARM repeat domains"/>
    <property type="match status" value="1"/>
</dbReference>
<reference evidence="1 3" key="1">
    <citation type="journal article" date="2014" name="Genome Announc.">
        <title>Draft Genome Sequence of Bacillus alcalophilus AV1934, a Classic Alkaliphile Isolated from Human Feces in 1934.</title>
        <authorList>
            <person name="Attie O."/>
            <person name="Jayaprakash A."/>
            <person name="Shah H."/>
            <person name="Paulsen I.T."/>
            <person name="Morino M."/>
            <person name="Takahashi Y."/>
            <person name="Narumi I."/>
            <person name="Sachidanandam R."/>
            <person name="Satoh K."/>
            <person name="Ito M."/>
            <person name="Krulwich T.A."/>
        </authorList>
    </citation>
    <scope>NUCLEOTIDE SEQUENCE [LARGE SCALE GENOMIC DNA]</scope>
    <source>
        <strain evidence="1 3">AV1934</strain>
    </source>
</reference>
<dbReference type="Proteomes" id="UP000297014">
    <property type="component" value="Unassembled WGS sequence"/>
</dbReference>
<dbReference type="InterPro" id="IPR016024">
    <property type="entry name" value="ARM-type_fold"/>
</dbReference>
<accession>A0A094WF51</accession>
<keyword evidence="3" id="KW-1185">Reference proteome</keyword>
<dbReference type="STRING" id="1218173.BALCAV_0216405"/>
<dbReference type="RefSeq" id="WP_040324092.1">
    <property type="nucleotide sequence ID" value="NZ_ALPT02000063.1"/>
</dbReference>
<dbReference type="EMBL" id="JALP01000185">
    <property type="protein sequence ID" value="THG90015.1"/>
    <property type="molecule type" value="Genomic_DNA"/>
</dbReference>
<dbReference type="AlphaFoldDB" id="A0A094WF51"/>
<organism evidence="1 3">
    <name type="scientific">Alkalihalobacillus alcalophilus ATCC 27647 = CGMCC 1.3604</name>
    <dbReference type="NCBI Taxonomy" id="1218173"/>
    <lineage>
        <taxon>Bacteria</taxon>
        <taxon>Bacillati</taxon>
        <taxon>Bacillota</taxon>
        <taxon>Bacilli</taxon>
        <taxon>Bacillales</taxon>
        <taxon>Bacillaceae</taxon>
        <taxon>Alkalihalobacillus</taxon>
    </lineage>
</organism>
<evidence type="ECO:0000313" key="4">
    <source>
        <dbReference type="Proteomes" id="UP000297014"/>
    </source>
</evidence>
<evidence type="ECO:0000313" key="2">
    <source>
        <dbReference type="EMBL" id="THG90015.1"/>
    </source>
</evidence>
<dbReference type="OrthoDB" id="9797162at2"/>
<dbReference type="SUPFAM" id="SSF48371">
    <property type="entry name" value="ARM repeat"/>
    <property type="match status" value="1"/>
</dbReference>
<reference evidence="2 4" key="2">
    <citation type="submission" date="2014-01" db="EMBL/GenBank/DDBJ databases">
        <title>Draft genome sequencing of Bacillus alcalophilus CGMCC 1.3604.</title>
        <authorList>
            <person name="Yang J."/>
            <person name="Diao L."/>
            <person name="Yang S."/>
        </authorList>
    </citation>
    <scope>NUCLEOTIDE SEQUENCE [LARGE SCALE GENOMIC DNA]</scope>
    <source>
        <strain evidence="2 4">CGMCC 1.3604</strain>
    </source>
</reference>
<dbReference type="eggNOG" id="COG4335">
    <property type="taxonomic scope" value="Bacteria"/>
</dbReference>
<dbReference type="Proteomes" id="UP000002754">
    <property type="component" value="Unassembled WGS sequence"/>
</dbReference>
<protein>
    <submittedName>
        <fullName evidence="1">DNA alkylation repair protein</fullName>
    </submittedName>
</protein>
<proteinExistence type="predicted"/>
<evidence type="ECO:0000313" key="1">
    <source>
        <dbReference type="EMBL" id="KGA96379.1"/>
    </source>
</evidence>
<evidence type="ECO:0000313" key="3">
    <source>
        <dbReference type="Proteomes" id="UP000002754"/>
    </source>
</evidence>
<sequence>MEPLKNLYTKEYLTPFTKQLKSIYPDFSEPSFYNFVFDSNWNALELKQRIRHISKAIDHTTPSYADAINYLMEIAPSCKGFGYLFFPDFVEVYGLNNWNLSVQALKAFTPYSSSEFAVRPYIEQRPEEMLEVMSKWALDENEHVRRLASEGARPRLPWAKPLHQLKADPTPILPILTVLKEDESLYVRKSVANHLNDISKDHPELVKKLAKEWYGHNERTDWILKHGCRTLLKKADPDILTLFGFHLSNDIEVTDFFVPNDVHIGEILPFSFNVNNHSEHPIKLRIEFAIDFVKKTGKSSRKLFQLTEKSFKPGKHKYTRKHSFKDLSTRKHYPGKHRLTLFVNGAEVGTHSFDVHREKETSQQIT</sequence>